<feature type="domain" description="YgjP-like metallopeptidase" evidence="1">
    <location>
        <begin position="18"/>
        <end position="226"/>
    </location>
</feature>
<dbReference type="RefSeq" id="WP_116236959.1">
    <property type="nucleotide sequence ID" value="NZ_QRDP01000004.1"/>
</dbReference>
<proteinExistence type="predicted"/>
<dbReference type="Pfam" id="PF01863">
    <property type="entry name" value="YgjP-like"/>
    <property type="match status" value="1"/>
</dbReference>
<dbReference type="PANTHER" id="PTHR30399:SF1">
    <property type="entry name" value="UTP PYROPHOSPHATASE"/>
    <property type="match status" value="1"/>
</dbReference>
<dbReference type="CDD" id="cd07344">
    <property type="entry name" value="M48_yhfN_like"/>
    <property type="match status" value="1"/>
</dbReference>
<comment type="caution">
    <text evidence="2">The sequence shown here is derived from an EMBL/GenBank/DDBJ whole genome shotgun (WGS) entry which is preliminary data.</text>
</comment>
<keyword evidence="3" id="KW-1185">Reference proteome</keyword>
<dbReference type="OrthoDB" id="9795402at2"/>
<dbReference type="InterPro" id="IPR002725">
    <property type="entry name" value="YgjP-like_metallopeptidase"/>
</dbReference>
<accession>A0A3D9FIU8</accession>
<evidence type="ECO:0000313" key="3">
    <source>
        <dbReference type="Proteomes" id="UP000256310"/>
    </source>
</evidence>
<evidence type="ECO:0000259" key="1">
    <source>
        <dbReference type="Pfam" id="PF01863"/>
    </source>
</evidence>
<dbReference type="PANTHER" id="PTHR30399">
    <property type="entry name" value="UNCHARACTERIZED PROTEIN YGJP"/>
    <property type="match status" value="1"/>
</dbReference>
<name>A0A3D9FIU8_9SPHN</name>
<reference evidence="2 3" key="1">
    <citation type="submission" date="2018-07" db="EMBL/GenBank/DDBJ databases">
        <title>Genomic Encyclopedia of Type Strains, Phase IV (KMG-IV): sequencing the most valuable type-strain genomes for metagenomic binning, comparative biology and taxonomic classification.</title>
        <authorList>
            <person name="Goeker M."/>
        </authorList>
    </citation>
    <scope>NUCLEOTIDE SEQUENCE [LARGE SCALE GENOMIC DNA]</scope>
    <source>
        <strain evidence="2 3">DSM 26725</strain>
    </source>
</reference>
<dbReference type="AlphaFoldDB" id="A0A3D9FIU8"/>
<gene>
    <name evidence="2" type="ORF">DFR46_2772</name>
</gene>
<dbReference type="Proteomes" id="UP000256310">
    <property type="component" value="Unassembled WGS sequence"/>
</dbReference>
<dbReference type="Gene3D" id="3.30.2010.10">
    <property type="entry name" value="Metalloproteases ('zincins'), catalytic domain"/>
    <property type="match status" value="1"/>
</dbReference>
<organism evidence="2 3">
    <name type="scientific">Parasphingopyxis lamellibrachiae</name>
    <dbReference type="NCBI Taxonomy" id="680125"/>
    <lineage>
        <taxon>Bacteria</taxon>
        <taxon>Pseudomonadati</taxon>
        <taxon>Pseudomonadota</taxon>
        <taxon>Alphaproteobacteria</taxon>
        <taxon>Sphingomonadales</taxon>
        <taxon>Sphingomonadaceae</taxon>
        <taxon>Parasphingopyxis</taxon>
    </lineage>
</organism>
<protein>
    <recommendedName>
        <fullName evidence="1">YgjP-like metallopeptidase domain-containing protein</fullName>
    </recommendedName>
</protein>
<evidence type="ECO:0000313" key="2">
    <source>
        <dbReference type="EMBL" id="RED17719.1"/>
    </source>
</evidence>
<dbReference type="InterPro" id="IPR053136">
    <property type="entry name" value="UTP_pyrophosphatase-like"/>
</dbReference>
<sequence>MKMCAQDIEFTLIRGDRKTADIVIERSGDVIVRAPNEIDDGRVRQAVADRALWVHRSLAEWESLNSSRRTRPIAQGQGFAYLGRSYRLRFVDSAKAPLTLKNGRWELCEKFAADAGEAGARKAFRDFYMEKGRKIFGERVAHFAPKVGVSAGEIAVKELGYHWASCGTGGALNFHWKTLMAPQTVIDYIVVHELCHLRYRDHSDAFWNEVDKVLPNFRQRKNWLREKGASLDI</sequence>
<dbReference type="EMBL" id="QRDP01000004">
    <property type="protein sequence ID" value="RED17719.1"/>
    <property type="molecule type" value="Genomic_DNA"/>
</dbReference>